<evidence type="ECO:0000313" key="6">
    <source>
        <dbReference type="Proteomes" id="UP000822688"/>
    </source>
</evidence>
<dbReference type="Pfam" id="PF05903">
    <property type="entry name" value="Peptidase_C97"/>
    <property type="match status" value="1"/>
</dbReference>
<dbReference type="InterPro" id="IPR042266">
    <property type="entry name" value="PPPDE_sf"/>
</dbReference>
<evidence type="ECO:0000256" key="1">
    <source>
        <dbReference type="ARBA" id="ARBA00008140"/>
    </source>
</evidence>
<organism evidence="5 6">
    <name type="scientific">Ceratodon purpureus</name>
    <name type="common">Fire moss</name>
    <name type="synonym">Dicranum purpureum</name>
    <dbReference type="NCBI Taxonomy" id="3225"/>
    <lineage>
        <taxon>Eukaryota</taxon>
        <taxon>Viridiplantae</taxon>
        <taxon>Streptophyta</taxon>
        <taxon>Embryophyta</taxon>
        <taxon>Bryophyta</taxon>
        <taxon>Bryophytina</taxon>
        <taxon>Bryopsida</taxon>
        <taxon>Dicranidae</taxon>
        <taxon>Pseudoditrichales</taxon>
        <taxon>Ditrichaceae</taxon>
        <taxon>Ceratodon</taxon>
    </lineage>
</organism>
<sequence length="282" mass="31792">MTAPECPKGSDPNREEPIYLNVYDLTPMNGYVYWVGLGIFHSGIECHKAEYAFGAHDYPTSGVFEVEPKHCPGFTFRRSVQLGTTSLNAAEFRSFIEQCADEYYGDTYHLIVKNCNHFSEDVCKRLTGKSIPGWVNRLARVGYMCNCLLPEGLQVTATEVPECQAPSTEAVRDFAEGKEMMESESDQERALITTPSGNTQALMRDSFKERIGDHDHVLLTCSRENTQTVLQPPELSATPSQVLRDGVKSRDRASKNPHWFGSFDGLWHWPLMEVFTFTDESV</sequence>
<dbReference type="Gene3D" id="3.90.1720.30">
    <property type="entry name" value="PPPDE domains"/>
    <property type="match status" value="1"/>
</dbReference>
<protein>
    <recommendedName>
        <fullName evidence="4">PPPDE domain-containing protein</fullName>
    </recommendedName>
</protein>
<comment type="similarity">
    <text evidence="1">Belongs to the DeSI family.</text>
</comment>
<dbReference type="PROSITE" id="PS51858">
    <property type="entry name" value="PPPDE"/>
    <property type="match status" value="1"/>
</dbReference>
<proteinExistence type="inferred from homology"/>
<dbReference type="EMBL" id="CM026423">
    <property type="protein sequence ID" value="KAG0582829.1"/>
    <property type="molecule type" value="Genomic_DNA"/>
</dbReference>
<dbReference type="AlphaFoldDB" id="A0A8T0IIU1"/>
<dbReference type="InterPro" id="IPR008580">
    <property type="entry name" value="PPPDE_dom"/>
</dbReference>
<name>A0A8T0IIU1_CERPU</name>
<evidence type="ECO:0000313" key="5">
    <source>
        <dbReference type="EMBL" id="KAG0582829.1"/>
    </source>
</evidence>
<keyword evidence="2" id="KW-0645">Protease</keyword>
<keyword evidence="3" id="KW-0378">Hydrolase</keyword>
<evidence type="ECO:0000259" key="4">
    <source>
        <dbReference type="PROSITE" id="PS51858"/>
    </source>
</evidence>
<comment type="caution">
    <text evidence="5">The sequence shown here is derived from an EMBL/GenBank/DDBJ whole genome shotgun (WGS) entry which is preliminary data.</text>
</comment>
<keyword evidence="6" id="KW-1185">Reference proteome</keyword>
<gene>
    <name evidence="5" type="ORF">KC19_3G089400</name>
</gene>
<feature type="domain" description="PPPDE" evidence="4">
    <location>
        <begin position="16"/>
        <end position="153"/>
    </location>
</feature>
<reference evidence="5" key="1">
    <citation type="submission" date="2020-06" db="EMBL/GenBank/DDBJ databases">
        <title>WGS assembly of Ceratodon purpureus strain R40.</title>
        <authorList>
            <person name="Carey S.B."/>
            <person name="Jenkins J."/>
            <person name="Shu S."/>
            <person name="Lovell J.T."/>
            <person name="Sreedasyam A."/>
            <person name="Maumus F."/>
            <person name="Tiley G.P."/>
            <person name="Fernandez-Pozo N."/>
            <person name="Barry K."/>
            <person name="Chen C."/>
            <person name="Wang M."/>
            <person name="Lipzen A."/>
            <person name="Daum C."/>
            <person name="Saski C.A."/>
            <person name="Payton A.C."/>
            <person name="Mcbreen J.C."/>
            <person name="Conrad R.E."/>
            <person name="Kollar L.M."/>
            <person name="Olsson S."/>
            <person name="Huttunen S."/>
            <person name="Landis J.B."/>
            <person name="Wickett N.J."/>
            <person name="Johnson M.G."/>
            <person name="Rensing S.A."/>
            <person name="Grimwood J."/>
            <person name="Schmutz J."/>
            <person name="Mcdaniel S.F."/>
        </authorList>
    </citation>
    <scope>NUCLEOTIDE SEQUENCE</scope>
    <source>
        <strain evidence="5">R40</strain>
    </source>
</reference>
<dbReference type="GO" id="GO:0006508">
    <property type="term" value="P:proteolysis"/>
    <property type="evidence" value="ECO:0007669"/>
    <property type="project" value="UniProtKB-KW"/>
</dbReference>
<accession>A0A8T0IIU1</accession>
<dbReference type="SMART" id="SM01179">
    <property type="entry name" value="DUF862"/>
    <property type="match status" value="1"/>
</dbReference>
<dbReference type="PANTHER" id="PTHR12378">
    <property type="entry name" value="DESUMOYLATING ISOPEPTIDASE"/>
    <property type="match status" value="1"/>
</dbReference>
<dbReference type="PANTHER" id="PTHR12378:SF80">
    <property type="entry name" value="IP06716P-RELATED"/>
    <property type="match status" value="1"/>
</dbReference>
<dbReference type="Proteomes" id="UP000822688">
    <property type="component" value="Chromosome 3"/>
</dbReference>
<evidence type="ECO:0000256" key="3">
    <source>
        <dbReference type="ARBA" id="ARBA00022801"/>
    </source>
</evidence>
<dbReference type="GO" id="GO:0016579">
    <property type="term" value="P:protein deubiquitination"/>
    <property type="evidence" value="ECO:0007669"/>
    <property type="project" value="TreeGrafter"/>
</dbReference>
<dbReference type="GO" id="GO:0101005">
    <property type="term" value="F:deubiquitinase activity"/>
    <property type="evidence" value="ECO:0007669"/>
    <property type="project" value="TreeGrafter"/>
</dbReference>
<evidence type="ECO:0000256" key="2">
    <source>
        <dbReference type="ARBA" id="ARBA00022670"/>
    </source>
</evidence>